<dbReference type="Pfam" id="PF13545">
    <property type="entry name" value="HTH_Crp_2"/>
    <property type="match status" value="1"/>
</dbReference>
<dbReference type="EMBL" id="CP020472">
    <property type="protein sequence ID" value="ARD23556.1"/>
    <property type="molecule type" value="Genomic_DNA"/>
</dbReference>
<dbReference type="RefSeq" id="WP_055026261.1">
    <property type="nucleotide sequence ID" value="NZ_CP020472.1"/>
</dbReference>
<name>A0ABN4YGN8_9GAMM</name>
<dbReference type="SMART" id="SM00419">
    <property type="entry name" value="HTH_CRP"/>
    <property type="match status" value="1"/>
</dbReference>
<sequence length="227" mass="25962">MSLLSTKQIQWPCELSEITKAEIMDLAIEIDGIDRYSTLIDGDQQRGIYYCVQGLGTFATTSIDNRPLASFIFGKQMWVGAVAIEIYPKINLYTCELEPLKSLFFPKSELNELAKRNNEVYKLLYSIMRTNSPKIVQGMHLSFYGIEERIAFFLLELVRSKKSTNLPRIEIKITQQQLSEIANVSRPRVNEVLNKLAQEGLIELVRGKLYINDYAALAQSLEDRVVM</sequence>
<keyword evidence="3" id="KW-1185">Reference proteome</keyword>
<dbReference type="Gene3D" id="2.60.120.10">
    <property type="entry name" value="Jelly Rolls"/>
    <property type="match status" value="1"/>
</dbReference>
<protein>
    <recommendedName>
        <fullName evidence="1">HTH crp-type domain-containing protein</fullName>
    </recommendedName>
</protein>
<feature type="domain" description="HTH crp-type" evidence="1">
    <location>
        <begin position="144"/>
        <end position="215"/>
    </location>
</feature>
<evidence type="ECO:0000259" key="1">
    <source>
        <dbReference type="PROSITE" id="PS51063"/>
    </source>
</evidence>
<organism evidence="2 3">
    <name type="scientific">Shewanella japonica</name>
    <dbReference type="NCBI Taxonomy" id="93973"/>
    <lineage>
        <taxon>Bacteria</taxon>
        <taxon>Pseudomonadati</taxon>
        <taxon>Pseudomonadota</taxon>
        <taxon>Gammaproteobacteria</taxon>
        <taxon>Alteromonadales</taxon>
        <taxon>Shewanellaceae</taxon>
        <taxon>Shewanella</taxon>
    </lineage>
</organism>
<proteinExistence type="predicted"/>
<dbReference type="InterPro" id="IPR012318">
    <property type="entry name" value="HTH_CRP"/>
</dbReference>
<accession>A0ABN4YGN8</accession>
<dbReference type="SUPFAM" id="SSF46785">
    <property type="entry name" value="Winged helix' DNA-binding domain"/>
    <property type="match status" value="1"/>
</dbReference>
<reference evidence="2 3" key="1">
    <citation type="submission" date="2017-03" db="EMBL/GenBank/DDBJ databases">
        <title>Genome sequencing of Shewanella japonica KCTC 22435.</title>
        <authorList>
            <person name="Kim K.M."/>
        </authorList>
    </citation>
    <scope>NUCLEOTIDE SEQUENCE [LARGE SCALE GENOMIC DNA]</scope>
    <source>
        <strain evidence="2 3">KCTC 22435</strain>
    </source>
</reference>
<evidence type="ECO:0000313" key="3">
    <source>
        <dbReference type="Proteomes" id="UP000191820"/>
    </source>
</evidence>
<dbReference type="Proteomes" id="UP000191820">
    <property type="component" value="Chromosome"/>
</dbReference>
<dbReference type="InterPro" id="IPR014710">
    <property type="entry name" value="RmlC-like_jellyroll"/>
</dbReference>
<dbReference type="InterPro" id="IPR036390">
    <property type="entry name" value="WH_DNA-bd_sf"/>
</dbReference>
<dbReference type="PROSITE" id="PS51063">
    <property type="entry name" value="HTH_CRP_2"/>
    <property type="match status" value="1"/>
</dbReference>
<evidence type="ECO:0000313" key="2">
    <source>
        <dbReference type="EMBL" id="ARD23556.1"/>
    </source>
</evidence>
<gene>
    <name evidence="2" type="ORF">SJ2017_3296</name>
</gene>